<feature type="region of interest" description="Disordered" evidence="1">
    <location>
        <begin position="1"/>
        <end position="21"/>
    </location>
</feature>
<proteinExistence type="predicted"/>
<dbReference type="RefSeq" id="WP_134535128.1">
    <property type="nucleotide sequence ID" value="NZ_SOFG01000016.1"/>
</dbReference>
<name>A0ABY2IAI7_9MICO</name>
<keyword evidence="3" id="KW-1185">Reference proteome</keyword>
<organism evidence="2 3">
    <name type="scientific">Cryobacterium algoricola</name>
    <dbReference type="NCBI Taxonomy" id="1259183"/>
    <lineage>
        <taxon>Bacteria</taxon>
        <taxon>Bacillati</taxon>
        <taxon>Actinomycetota</taxon>
        <taxon>Actinomycetes</taxon>
        <taxon>Micrococcales</taxon>
        <taxon>Microbacteriaceae</taxon>
        <taxon>Cryobacterium</taxon>
    </lineage>
</organism>
<comment type="caution">
    <text evidence="2">The sequence shown here is derived from an EMBL/GenBank/DDBJ whole genome shotgun (WGS) entry which is preliminary data.</text>
</comment>
<evidence type="ECO:0000313" key="3">
    <source>
        <dbReference type="Proteomes" id="UP000297608"/>
    </source>
</evidence>
<evidence type="ECO:0000313" key="2">
    <source>
        <dbReference type="EMBL" id="TFB85834.1"/>
    </source>
</evidence>
<accession>A0ABY2IAI7</accession>
<gene>
    <name evidence="2" type="ORF">E3O44_12595</name>
</gene>
<dbReference type="EMBL" id="SOFG01000016">
    <property type="protein sequence ID" value="TFB85834.1"/>
    <property type="molecule type" value="Genomic_DNA"/>
</dbReference>
<dbReference type="Proteomes" id="UP000297608">
    <property type="component" value="Unassembled WGS sequence"/>
</dbReference>
<sequence length="70" mass="7833">MSEHLPTPEENGQPDVSKMAESELIDIIADISTALTPLGSDAFDEYMRRRGEVLNRAIAEQSDKQIEDQE</sequence>
<evidence type="ECO:0000256" key="1">
    <source>
        <dbReference type="SAM" id="MobiDB-lite"/>
    </source>
</evidence>
<reference evidence="2 3" key="1">
    <citation type="submission" date="2019-03" db="EMBL/GenBank/DDBJ databases">
        <title>Genomics of glacier-inhabiting Cryobacterium strains.</title>
        <authorList>
            <person name="Liu Q."/>
            <person name="Xin Y.-H."/>
        </authorList>
    </citation>
    <scope>NUCLEOTIDE SEQUENCE [LARGE SCALE GENOMIC DNA]</scope>
    <source>
        <strain evidence="2 3">MDB2-B</strain>
    </source>
</reference>
<protein>
    <submittedName>
        <fullName evidence="2">Uncharacterized protein</fullName>
    </submittedName>
</protein>